<comment type="caution">
    <text evidence="1">The sequence shown here is derived from an EMBL/GenBank/DDBJ whole genome shotgun (WGS) entry which is preliminary data.</text>
</comment>
<dbReference type="RefSeq" id="WP_160861294.1">
    <property type="nucleotide sequence ID" value="NZ_WUMK01000008.1"/>
</dbReference>
<dbReference type="Proteomes" id="UP000435802">
    <property type="component" value="Unassembled WGS sequence"/>
</dbReference>
<reference evidence="1 2" key="1">
    <citation type="submission" date="2019-12" db="EMBL/GenBank/DDBJ databases">
        <title>Shinella kummerowiae sp. nov., a symbiotic bacterium isolated from root nodules of the herbal legume Kummerowia stipulacea.</title>
        <authorList>
            <person name="Gao J."/>
        </authorList>
    </citation>
    <scope>NUCLEOTIDE SEQUENCE [LARGE SCALE GENOMIC DNA]</scope>
    <source>
        <strain evidence="1 2">CCBAU 25048</strain>
    </source>
</reference>
<protein>
    <submittedName>
        <fullName evidence="1">Uncharacterized protein</fullName>
    </submittedName>
</protein>
<gene>
    <name evidence="1" type="ORF">GR138_21480</name>
</gene>
<keyword evidence="2" id="KW-1185">Reference proteome</keyword>
<organism evidence="1 2">
    <name type="scientific">Shinella kummerowiae</name>
    <dbReference type="NCBI Taxonomy" id="417745"/>
    <lineage>
        <taxon>Bacteria</taxon>
        <taxon>Pseudomonadati</taxon>
        <taxon>Pseudomonadota</taxon>
        <taxon>Alphaproteobacteria</taxon>
        <taxon>Hyphomicrobiales</taxon>
        <taxon>Rhizobiaceae</taxon>
        <taxon>Shinella</taxon>
    </lineage>
</organism>
<name>A0A6N8SGH6_9HYPH</name>
<evidence type="ECO:0000313" key="1">
    <source>
        <dbReference type="EMBL" id="MXN47781.1"/>
    </source>
</evidence>
<dbReference type="EMBL" id="WUMK01000008">
    <property type="protein sequence ID" value="MXN47781.1"/>
    <property type="molecule type" value="Genomic_DNA"/>
</dbReference>
<dbReference type="AlphaFoldDB" id="A0A6N8SGH6"/>
<sequence>MALDERDGFANKLARPARVVILGLEPRIHVAGATSLVGSSPTTTKIAGF</sequence>
<proteinExistence type="predicted"/>
<accession>A0A6N8SGH6</accession>
<evidence type="ECO:0000313" key="2">
    <source>
        <dbReference type="Proteomes" id="UP000435802"/>
    </source>
</evidence>